<evidence type="ECO:0008006" key="3">
    <source>
        <dbReference type="Google" id="ProtNLM"/>
    </source>
</evidence>
<comment type="caution">
    <text evidence="1">The sequence shown here is derived from an EMBL/GenBank/DDBJ whole genome shotgun (WGS) entry which is preliminary data.</text>
</comment>
<name>A0A412TJI8_9BACT</name>
<dbReference type="EMBL" id="QRYC01000046">
    <property type="protein sequence ID" value="RGU53385.1"/>
    <property type="molecule type" value="Genomic_DNA"/>
</dbReference>
<evidence type="ECO:0000313" key="2">
    <source>
        <dbReference type="Proteomes" id="UP000284243"/>
    </source>
</evidence>
<dbReference type="Pfam" id="PF26363">
    <property type="entry name" value="Phospholipase-like"/>
    <property type="match status" value="1"/>
</dbReference>
<proteinExistence type="predicted"/>
<reference evidence="1 2" key="1">
    <citation type="submission" date="2018-08" db="EMBL/GenBank/DDBJ databases">
        <title>A genome reference for cultivated species of the human gut microbiota.</title>
        <authorList>
            <person name="Zou Y."/>
            <person name="Xue W."/>
            <person name="Luo G."/>
        </authorList>
    </citation>
    <scope>NUCLEOTIDE SEQUENCE [LARGE SCALE GENOMIC DNA]</scope>
    <source>
        <strain evidence="1 2">AF16-14</strain>
    </source>
</reference>
<organism evidence="1 2">
    <name type="scientific">Odoribacter splanchnicus</name>
    <dbReference type="NCBI Taxonomy" id="28118"/>
    <lineage>
        <taxon>Bacteria</taxon>
        <taxon>Pseudomonadati</taxon>
        <taxon>Bacteroidota</taxon>
        <taxon>Bacteroidia</taxon>
        <taxon>Bacteroidales</taxon>
        <taxon>Odoribacteraceae</taxon>
        <taxon>Odoribacter</taxon>
    </lineage>
</organism>
<gene>
    <name evidence="1" type="ORF">DWW57_18580</name>
</gene>
<dbReference type="Proteomes" id="UP000284243">
    <property type="component" value="Unassembled WGS sequence"/>
</dbReference>
<protein>
    <recommendedName>
        <fullName evidence="3">Fungal lipase-like domain-containing protein</fullName>
    </recommendedName>
</protein>
<sequence length="98" mass="10039">MFVLGHSLGGGLTQFAVAANRSNHIEGWGFNSAGLSETSVRALLTAADVAGGMENVVLHHYVTGADPVSKLGGLVGTVTTIPGSADLGHTRDDLRQVI</sequence>
<dbReference type="InterPro" id="IPR029058">
    <property type="entry name" value="AB_hydrolase_fold"/>
</dbReference>
<accession>A0A412TJI8</accession>
<dbReference type="AlphaFoldDB" id="A0A412TJI8"/>
<dbReference type="SUPFAM" id="SSF53474">
    <property type="entry name" value="alpha/beta-Hydrolases"/>
    <property type="match status" value="1"/>
</dbReference>
<evidence type="ECO:0000313" key="1">
    <source>
        <dbReference type="EMBL" id="RGU53385.1"/>
    </source>
</evidence>